<reference evidence="5" key="1">
    <citation type="submission" date="2020-05" db="EMBL/GenBank/DDBJ databases">
        <authorList>
            <person name="Chiriac C."/>
            <person name="Salcher M."/>
            <person name="Ghai R."/>
            <person name="Kavagutti S V."/>
        </authorList>
    </citation>
    <scope>NUCLEOTIDE SEQUENCE</scope>
</reference>
<feature type="region of interest" description="Disordered" evidence="2">
    <location>
        <begin position="376"/>
        <end position="462"/>
    </location>
</feature>
<evidence type="ECO:0000313" key="4">
    <source>
        <dbReference type="EMBL" id="CAB4721253.1"/>
    </source>
</evidence>
<keyword evidence="1" id="KW-0175">Coiled coil</keyword>
<dbReference type="AlphaFoldDB" id="A0A6J6ZA68"/>
<evidence type="ECO:0000313" key="5">
    <source>
        <dbReference type="EMBL" id="CAB4817544.1"/>
    </source>
</evidence>
<feature type="coiled-coil region" evidence="1">
    <location>
        <begin position="349"/>
        <end position="376"/>
    </location>
</feature>
<evidence type="ECO:0000313" key="3">
    <source>
        <dbReference type="EMBL" id="CAB4331316.1"/>
    </source>
</evidence>
<protein>
    <submittedName>
        <fullName evidence="5">Unannotated protein</fullName>
    </submittedName>
</protein>
<feature type="compositionally biased region" description="Low complexity" evidence="2">
    <location>
        <begin position="405"/>
        <end position="433"/>
    </location>
</feature>
<sequence>MKLKGFKFTMALLTSMILLAPILISQQSFAASPSPSPSASSSGGQGTAPIQTIAPVYPDTNVPQIISLSTSGEKTDNLYTLTVQLGVRVHRNTLSSVTITLLPRIDAGALVDPIFQAPCTKLGQISSTTLAPTGELASLQTRSADGDWYKESYVFSSQTKLPAGQNICLGKYVITAINIVDAAKHTLVITANQASTTSAKSTFNDVATQSSNIWASHLELAKCPQAVNANPVTTTSGGKTTTTTPVTSASLRTTCDHTINFANVYLTAVADTSIGGTGATTSTGTSTLPIVDYVSQVKSALAENVRMKSQQDQMTKQIESLQKRIEIYQGGGKPTPDPSSSGSSSALPIVDYQKQAKELQAQVDALSKQLAAFMGKPTAKATSKTVVKKPTAKATSKTVVKKPTTKVTAKPTSKPTAKSTAKSSVSGSNRNGQGSNGSGQGSNRNRNNRQSRSPSPAATIKK</sequence>
<feature type="compositionally biased region" description="Low complexity" evidence="2">
    <location>
        <begin position="376"/>
        <end position="385"/>
    </location>
</feature>
<dbReference type="EMBL" id="CAEZYO010000002">
    <property type="protein sequence ID" value="CAB4721253.1"/>
    <property type="molecule type" value="Genomic_DNA"/>
</dbReference>
<accession>A0A6J6ZA68</accession>
<dbReference type="EMBL" id="CAFBRY010000003">
    <property type="protein sequence ID" value="CAB5136809.1"/>
    <property type="molecule type" value="Genomic_DNA"/>
</dbReference>
<evidence type="ECO:0000313" key="6">
    <source>
        <dbReference type="EMBL" id="CAB5136809.1"/>
    </source>
</evidence>
<gene>
    <name evidence="4" type="ORF">UFOPK2731_00143</name>
    <name evidence="5" type="ORF">UFOPK3161_00330</name>
    <name evidence="3" type="ORF">UFOPK3962_00211</name>
    <name evidence="6" type="ORF">UFOPK4427_00231</name>
</gene>
<proteinExistence type="predicted"/>
<evidence type="ECO:0000256" key="1">
    <source>
        <dbReference type="SAM" id="Coils"/>
    </source>
</evidence>
<dbReference type="EMBL" id="CAESAH010000003">
    <property type="protein sequence ID" value="CAB4331316.1"/>
    <property type="molecule type" value="Genomic_DNA"/>
</dbReference>
<dbReference type="EMBL" id="CAFABC010000004">
    <property type="protein sequence ID" value="CAB4817544.1"/>
    <property type="molecule type" value="Genomic_DNA"/>
</dbReference>
<evidence type="ECO:0000256" key="2">
    <source>
        <dbReference type="SAM" id="MobiDB-lite"/>
    </source>
</evidence>
<organism evidence="5">
    <name type="scientific">freshwater metagenome</name>
    <dbReference type="NCBI Taxonomy" id="449393"/>
    <lineage>
        <taxon>unclassified sequences</taxon>
        <taxon>metagenomes</taxon>
        <taxon>ecological metagenomes</taxon>
    </lineage>
</organism>
<name>A0A6J6ZA68_9ZZZZ</name>
<feature type="compositionally biased region" description="Low complexity" evidence="2">
    <location>
        <begin position="441"/>
        <end position="453"/>
    </location>
</feature>